<dbReference type="Proteomes" id="UP001500748">
    <property type="component" value="Unassembled WGS sequence"/>
</dbReference>
<keyword evidence="1" id="KW-0732">Signal</keyword>
<name>A0ABP7G3L9_9FLAO</name>
<reference evidence="3" key="1">
    <citation type="journal article" date="2019" name="Int. J. Syst. Evol. Microbiol.">
        <title>The Global Catalogue of Microorganisms (GCM) 10K type strain sequencing project: providing services to taxonomists for standard genome sequencing and annotation.</title>
        <authorList>
            <consortium name="The Broad Institute Genomics Platform"/>
            <consortium name="The Broad Institute Genome Sequencing Center for Infectious Disease"/>
            <person name="Wu L."/>
            <person name="Ma J."/>
        </authorList>
    </citation>
    <scope>NUCLEOTIDE SEQUENCE [LARGE SCALE GENOMIC DNA]</scope>
    <source>
        <strain evidence="3">JCM 17337</strain>
    </source>
</reference>
<feature type="chain" id="PRO_5046335749" description="C1q domain-containing protein" evidence="1">
    <location>
        <begin position="27"/>
        <end position="495"/>
    </location>
</feature>
<organism evidence="2 3">
    <name type="scientific">Flavobacterium ginsengiterrae</name>
    <dbReference type="NCBI Taxonomy" id="871695"/>
    <lineage>
        <taxon>Bacteria</taxon>
        <taxon>Pseudomonadati</taxon>
        <taxon>Bacteroidota</taxon>
        <taxon>Flavobacteriia</taxon>
        <taxon>Flavobacteriales</taxon>
        <taxon>Flavobacteriaceae</taxon>
        <taxon>Flavobacterium</taxon>
    </lineage>
</organism>
<protein>
    <recommendedName>
        <fullName evidence="4">C1q domain-containing protein</fullName>
    </recommendedName>
</protein>
<proteinExistence type="predicted"/>
<keyword evidence="3" id="KW-1185">Reference proteome</keyword>
<evidence type="ECO:0000313" key="2">
    <source>
        <dbReference type="EMBL" id="GAA3754800.1"/>
    </source>
</evidence>
<sequence length="495" mass="52408">MTSKITLTALKLCFIGLLLTSSESLAQIGIGTTSPSPSSILDVSSTTQGFLTPRMTTAQRTAITSPADGLMVYDTDLRSFYYYSLPAASWTMINSGGTPRVNFKRIRSGDNLAVVLASELTAGGGAKYMLASNTLYEINGQITFNLPVDLNNAYLSGLDANDDIIVKTSGFLFSGSTGGSIRNLTITTPGATVFNLTGSATQTLLVRDCIIANSSSIGTISGYGLTFFSIVNYSGNTNGITYNNIGQLLLSNQAWFSNNSGTYEKFTGTFNLIQKQGGFSNVAATAIGLDVSASNLSITSDAVLESVVFTGPVPAGFVQPYTAGSYPGYNFNNSWNVRSAGIPTESDANAAGDFAMDYPVGNGLSVGFNTSNPSNIVKIGSGTPPTVYSNLFRFTTDDVNRLRYAGKKKRIFQISGAISFQVPAAGTYIVFIAKNGTPISQYKIYGRGAATNDIVVLPLNASAEMVTNDYIEVFVQRFSGSTGNIIVPNMTLTIR</sequence>
<evidence type="ECO:0000256" key="1">
    <source>
        <dbReference type="SAM" id="SignalP"/>
    </source>
</evidence>
<gene>
    <name evidence="2" type="ORF">GCM10022423_00730</name>
</gene>
<feature type="signal peptide" evidence="1">
    <location>
        <begin position="1"/>
        <end position="26"/>
    </location>
</feature>
<dbReference type="RefSeq" id="WP_345138700.1">
    <property type="nucleotide sequence ID" value="NZ_BAABDU010000001.1"/>
</dbReference>
<accession>A0ABP7G3L9</accession>
<evidence type="ECO:0000313" key="3">
    <source>
        <dbReference type="Proteomes" id="UP001500748"/>
    </source>
</evidence>
<evidence type="ECO:0008006" key="4">
    <source>
        <dbReference type="Google" id="ProtNLM"/>
    </source>
</evidence>
<dbReference type="EMBL" id="BAABDU010000001">
    <property type="protein sequence ID" value="GAA3754800.1"/>
    <property type="molecule type" value="Genomic_DNA"/>
</dbReference>
<comment type="caution">
    <text evidence="2">The sequence shown here is derived from an EMBL/GenBank/DDBJ whole genome shotgun (WGS) entry which is preliminary data.</text>
</comment>